<dbReference type="SMART" id="SM00245">
    <property type="entry name" value="TSPc"/>
    <property type="match status" value="1"/>
</dbReference>
<gene>
    <name evidence="9" type="ORF">PMC74_06330</name>
</gene>
<evidence type="ECO:0000256" key="1">
    <source>
        <dbReference type="ARBA" id="ARBA00009179"/>
    </source>
</evidence>
<evidence type="ECO:0000313" key="9">
    <source>
        <dbReference type="EMBL" id="WCI01513.1"/>
    </source>
</evidence>
<accession>A0ABY7RD18</accession>
<dbReference type="SMART" id="SM00228">
    <property type="entry name" value="PDZ"/>
    <property type="match status" value="1"/>
</dbReference>
<dbReference type="InterPro" id="IPR004447">
    <property type="entry name" value="Peptidase_S41A"/>
</dbReference>
<dbReference type="Pfam" id="PF00595">
    <property type="entry name" value="PDZ"/>
    <property type="match status" value="1"/>
</dbReference>
<keyword evidence="7" id="KW-0732">Signal</keyword>
<dbReference type="PANTHER" id="PTHR32060:SF22">
    <property type="entry name" value="CARBOXYL-TERMINAL-PROCESSING PEPTIDASE 3, CHLOROPLASTIC"/>
    <property type="match status" value="1"/>
</dbReference>
<dbReference type="PROSITE" id="PS50106">
    <property type="entry name" value="PDZ"/>
    <property type="match status" value="1"/>
</dbReference>
<evidence type="ECO:0000259" key="8">
    <source>
        <dbReference type="PROSITE" id="PS50106"/>
    </source>
</evidence>
<dbReference type="NCBIfam" id="TIGR00225">
    <property type="entry name" value="prc"/>
    <property type="match status" value="1"/>
</dbReference>
<dbReference type="EMBL" id="CP116669">
    <property type="protein sequence ID" value="WCI01513.1"/>
    <property type="molecule type" value="Genomic_DNA"/>
</dbReference>
<dbReference type="Pfam" id="PF11818">
    <property type="entry name" value="DUF3340"/>
    <property type="match status" value="1"/>
</dbReference>
<evidence type="ECO:0000256" key="7">
    <source>
        <dbReference type="SAM" id="SignalP"/>
    </source>
</evidence>
<dbReference type="Gene3D" id="3.30.750.44">
    <property type="match status" value="1"/>
</dbReference>
<dbReference type="Proteomes" id="UP001214301">
    <property type="component" value="Chromosome"/>
</dbReference>
<dbReference type="InterPro" id="IPR029045">
    <property type="entry name" value="ClpP/crotonase-like_dom_sf"/>
</dbReference>
<evidence type="ECO:0000256" key="3">
    <source>
        <dbReference type="ARBA" id="ARBA00022801"/>
    </source>
</evidence>
<dbReference type="Gene3D" id="3.90.226.10">
    <property type="entry name" value="2-enoyl-CoA Hydratase, Chain A, domain 1"/>
    <property type="match status" value="1"/>
</dbReference>
<dbReference type="Pfam" id="PF17804">
    <property type="entry name" value="TSP_NTD"/>
    <property type="match status" value="1"/>
</dbReference>
<comment type="similarity">
    <text evidence="1 5">Belongs to the peptidase S41A family.</text>
</comment>
<protein>
    <submittedName>
        <fullName evidence="9">Carboxy terminal-processing peptidase</fullName>
        <ecNumber evidence="9">3.4.21.102</ecNumber>
    </submittedName>
</protein>
<proteinExistence type="inferred from homology"/>
<name>A0ABY7RD18_9PSED</name>
<feature type="region of interest" description="Disordered" evidence="6">
    <location>
        <begin position="638"/>
        <end position="672"/>
    </location>
</feature>
<feature type="chain" id="PRO_5045504999" evidence="7">
    <location>
        <begin position="28"/>
        <end position="693"/>
    </location>
</feature>
<dbReference type="PANTHER" id="PTHR32060">
    <property type="entry name" value="TAIL-SPECIFIC PROTEASE"/>
    <property type="match status" value="1"/>
</dbReference>
<dbReference type="CDD" id="cd07560">
    <property type="entry name" value="Peptidase_S41_CPP"/>
    <property type="match status" value="1"/>
</dbReference>
<dbReference type="InterPro" id="IPR005151">
    <property type="entry name" value="Tail-specific_protease"/>
</dbReference>
<evidence type="ECO:0000256" key="5">
    <source>
        <dbReference type="RuleBase" id="RU004404"/>
    </source>
</evidence>
<evidence type="ECO:0000256" key="4">
    <source>
        <dbReference type="ARBA" id="ARBA00022825"/>
    </source>
</evidence>
<keyword evidence="2 5" id="KW-0645">Protease</keyword>
<feature type="signal peptide" evidence="7">
    <location>
        <begin position="1"/>
        <end position="27"/>
    </location>
</feature>
<dbReference type="CDD" id="cd06782">
    <property type="entry name" value="cpPDZ_CPP-like"/>
    <property type="match status" value="1"/>
</dbReference>
<evidence type="ECO:0000313" key="10">
    <source>
        <dbReference type="Proteomes" id="UP001214301"/>
    </source>
</evidence>
<organism evidence="9 10">
    <name type="scientific">Pseudomonas capeferrum</name>
    <dbReference type="NCBI Taxonomy" id="1495066"/>
    <lineage>
        <taxon>Bacteria</taxon>
        <taxon>Pseudomonadati</taxon>
        <taxon>Pseudomonadota</taxon>
        <taxon>Gammaproteobacteria</taxon>
        <taxon>Pseudomonadales</taxon>
        <taxon>Pseudomonadaceae</taxon>
        <taxon>Pseudomonas</taxon>
    </lineage>
</organism>
<dbReference type="Gene3D" id="2.30.42.10">
    <property type="match status" value="1"/>
</dbReference>
<dbReference type="InterPro" id="IPR001478">
    <property type="entry name" value="PDZ"/>
</dbReference>
<dbReference type="EC" id="3.4.21.102" evidence="9"/>
<dbReference type="GO" id="GO:0004252">
    <property type="term" value="F:serine-type endopeptidase activity"/>
    <property type="evidence" value="ECO:0007669"/>
    <property type="project" value="UniProtKB-EC"/>
</dbReference>
<feature type="compositionally biased region" description="Basic and acidic residues" evidence="6">
    <location>
        <begin position="638"/>
        <end position="654"/>
    </location>
</feature>
<sequence>MKHFLPSTALALMIGLGSLTLGGNAAAANKWGSLQPDRDEIVASLNVVELLKRHHYSKPPLDDARSVIIYDSYIKLLDPARSYFTAADIAEFDKWKTQFDDFLKSGNLDPGFTIYKRYLDRVKQRLDFALAELNKGVDKIDFTAKETLLIDRKDAPWMKNQAELDDLWRKRVKDEVLRQKIAGKEPKQIQETLTKRYKNQLARLDQTRAEDIFQAYINTFAQSYDPHTNYLSPDNAENFDINMSLSLEGIGAVLQSDNDQVKIVRLVPAGPAAKTKQVAPADKIIGVAQGNKEMVDVVGWRLDEVVKLIRGPKGSVVRLEVIPASNAPSDQTSKIVSITREAVKLEEQAAKKSVLKLKQDGRDYKLGIIEIPAFYLDFKAYRAGDPEYKSTTRDVKKLLTELQKEKVDGVVIDLRNNGGGSLQEATELTSLFIDKGPTVLVRNSDGRVDVLEDENPGAFYKGPLALLVNRLSASASEIFAGAMQDYHRALIIGGQTFGKGTVQTIQPLNHGELKLTLAKFYRVSGQSTQHQGVLPDIDYPSIIDTKEIGESALPEAMPWDTIRPVVKPAADPFKPYLAQLKAQHEARSVKDAEFTYIRDRLALAQKLMSEKTVSLNEQDRRARHDEIEGKQLALENIRRKAKGEEPLKELKKEDEDALPAEDETTKPEDDAYLSETGRILLDYLSASSQVAKH</sequence>
<dbReference type="InterPro" id="IPR020992">
    <property type="entry name" value="Tail_Prtase_C"/>
</dbReference>
<dbReference type="RefSeq" id="WP_162525096.1">
    <property type="nucleotide sequence ID" value="NZ_CP116669.1"/>
</dbReference>
<dbReference type="SUPFAM" id="SSF52096">
    <property type="entry name" value="ClpP/crotonase"/>
    <property type="match status" value="1"/>
</dbReference>
<dbReference type="Pfam" id="PF03572">
    <property type="entry name" value="Peptidase_S41"/>
    <property type="match status" value="1"/>
</dbReference>
<keyword evidence="10" id="KW-1185">Reference proteome</keyword>
<keyword evidence="4 5" id="KW-0720">Serine protease</keyword>
<reference evidence="9 10" key="1">
    <citation type="journal article" date="2020" name="Front. Microbiol.">
        <title>Toward Biorecycling: Isolation of a Soil Bacterium That Grows on a Polyurethane Oligomer and Monomer.</title>
        <authorList>
            <person name="Espinosa M.J.C."/>
            <person name="Blanco A.C."/>
            <person name="Schmidgall T."/>
            <person name="Atanasoff-Kardjalieff A.K."/>
            <person name="Kappelmeyer U."/>
            <person name="Tischler D."/>
            <person name="Pieper D.H."/>
            <person name="Heipieper H.J."/>
            <person name="Eberlein C."/>
        </authorList>
    </citation>
    <scope>NUCLEOTIDE SEQUENCE [LARGE SCALE GENOMIC DNA]</scope>
    <source>
        <strain evidence="9 10">TDA1</strain>
    </source>
</reference>
<evidence type="ECO:0000256" key="6">
    <source>
        <dbReference type="SAM" id="MobiDB-lite"/>
    </source>
</evidence>
<keyword evidence="3 5" id="KW-0378">Hydrolase</keyword>
<feature type="domain" description="PDZ" evidence="8">
    <location>
        <begin position="240"/>
        <end position="316"/>
    </location>
</feature>
<dbReference type="SUPFAM" id="SSF50156">
    <property type="entry name" value="PDZ domain-like"/>
    <property type="match status" value="1"/>
</dbReference>
<dbReference type="InterPro" id="IPR040573">
    <property type="entry name" value="TSP_N"/>
</dbReference>
<evidence type="ECO:0000256" key="2">
    <source>
        <dbReference type="ARBA" id="ARBA00022670"/>
    </source>
</evidence>
<dbReference type="InterPro" id="IPR036034">
    <property type="entry name" value="PDZ_sf"/>
</dbReference>